<comment type="caution">
    <text evidence="1">The sequence shown here is derived from an EMBL/GenBank/DDBJ whole genome shotgun (WGS) entry which is preliminary data.</text>
</comment>
<accession>A0ACB8CUG3</accession>
<organism evidence="1 2">
    <name type="scientific">Dermacentor silvarum</name>
    <name type="common">Tick</name>
    <dbReference type="NCBI Taxonomy" id="543639"/>
    <lineage>
        <taxon>Eukaryota</taxon>
        <taxon>Metazoa</taxon>
        <taxon>Ecdysozoa</taxon>
        <taxon>Arthropoda</taxon>
        <taxon>Chelicerata</taxon>
        <taxon>Arachnida</taxon>
        <taxon>Acari</taxon>
        <taxon>Parasitiformes</taxon>
        <taxon>Ixodida</taxon>
        <taxon>Ixodoidea</taxon>
        <taxon>Ixodidae</taxon>
        <taxon>Rhipicephalinae</taxon>
        <taxon>Dermacentor</taxon>
    </lineage>
</organism>
<keyword evidence="2" id="KW-1185">Reference proteome</keyword>
<reference evidence="1" key="1">
    <citation type="submission" date="2020-05" db="EMBL/GenBank/DDBJ databases">
        <title>Large-scale comparative analyses of tick genomes elucidate their genetic diversity and vector capacities.</title>
        <authorList>
            <person name="Jia N."/>
            <person name="Wang J."/>
            <person name="Shi W."/>
            <person name="Du L."/>
            <person name="Sun Y."/>
            <person name="Zhan W."/>
            <person name="Jiang J."/>
            <person name="Wang Q."/>
            <person name="Zhang B."/>
            <person name="Ji P."/>
            <person name="Sakyi L.B."/>
            <person name="Cui X."/>
            <person name="Yuan T."/>
            <person name="Jiang B."/>
            <person name="Yang W."/>
            <person name="Lam T.T.-Y."/>
            <person name="Chang Q."/>
            <person name="Ding S."/>
            <person name="Wang X."/>
            <person name="Zhu J."/>
            <person name="Ruan X."/>
            <person name="Zhao L."/>
            <person name="Wei J."/>
            <person name="Que T."/>
            <person name="Du C."/>
            <person name="Cheng J."/>
            <person name="Dai P."/>
            <person name="Han X."/>
            <person name="Huang E."/>
            <person name="Gao Y."/>
            <person name="Liu J."/>
            <person name="Shao H."/>
            <person name="Ye R."/>
            <person name="Li L."/>
            <person name="Wei W."/>
            <person name="Wang X."/>
            <person name="Wang C."/>
            <person name="Yang T."/>
            <person name="Huo Q."/>
            <person name="Li W."/>
            <person name="Guo W."/>
            <person name="Chen H."/>
            <person name="Zhou L."/>
            <person name="Ni X."/>
            <person name="Tian J."/>
            <person name="Zhou Y."/>
            <person name="Sheng Y."/>
            <person name="Liu T."/>
            <person name="Pan Y."/>
            <person name="Xia L."/>
            <person name="Li J."/>
            <person name="Zhao F."/>
            <person name="Cao W."/>
        </authorList>
    </citation>
    <scope>NUCLEOTIDE SEQUENCE</scope>
    <source>
        <strain evidence="1">Dsil-2018</strain>
    </source>
</reference>
<dbReference type="Proteomes" id="UP000821865">
    <property type="component" value="Chromosome 4"/>
</dbReference>
<gene>
    <name evidence="1" type="ORF">HPB49_001076</name>
</gene>
<dbReference type="EMBL" id="CM023473">
    <property type="protein sequence ID" value="KAH7952787.1"/>
    <property type="molecule type" value="Genomic_DNA"/>
</dbReference>
<evidence type="ECO:0000313" key="1">
    <source>
        <dbReference type="EMBL" id="KAH7952787.1"/>
    </source>
</evidence>
<proteinExistence type="predicted"/>
<protein>
    <submittedName>
        <fullName evidence="1">Uncharacterized protein</fullName>
    </submittedName>
</protein>
<name>A0ACB8CUG3_DERSI</name>
<sequence length="112" mass="12693">MRMCSCRKIVLALGLVGPLYFSFKSLEAANEERALVWLKYWTGLGVYLAVDSVLALLFCGPISGLIECIGMAVLIWMQIQAPQIFYDSFVGPQLLKWEPEIDYLFKNIVAKR</sequence>
<evidence type="ECO:0000313" key="2">
    <source>
        <dbReference type="Proteomes" id="UP000821865"/>
    </source>
</evidence>